<dbReference type="CDD" id="cd00067">
    <property type="entry name" value="GAL4"/>
    <property type="match status" value="1"/>
</dbReference>
<dbReference type="InterPro" id="IPR050335">
    <property type="entry name" value="ERT1_acuK_gluconeogen_tf"/>
</dbReference>
<dbReference type="PROSITE" id="PS50048">
    <property type="entry name" value="ZN2_CY6_FUNGAL_2"/>
    <property type="match status" value="1"/>
</dbReference>
<dbReference type="PANTHER" id="PTHR47659:SF1">
    <property type="entry name" value="TRANSCRIPTION ACTIVATOR OF GLUCONEOGENESIS ERT1"/>
    <property type="match status" value="1"/>
</dbReference>
<dbReference type="Proteomes" id="UP000241769">
    <property type="component" value="Unassembled WGS sequence"/>
</dbReference>
<reference evidence="5 6" key="1">
    <citation type="journal article" date="2018" name="Genome Biol. Evol.">
        <title>Multiple Roots of Fruiting Body Formation in Amoebozoa.</title>
        <authorList>
            <person name="Hillmann F."/>
            <person name="Forbes G."/>
            <person name="Novohradska S."/>
            <person name="Ferling I."/>
            <person name="Riege K."/>
            <person name="Groth M."/>
            <person name="Westermann M."/>
            <person name="Marz M."/>
            <person name="Spaller T."/>
            <person name="Winckler T."/>
            <person name="Schaap P."/>
            <person name="Glockner G."/>
        </authorList>
    </citation>
    <scope>NUCLEOTIDE SEQUENCE [LARGE SCALE GENOMIC DNA]</scope>
    <source>
        <strain evidence="5 6">Jena</strain>
    </source>
</reference>
<dbReference type="Gene3D" id="4.10.240.10">
    <property type="entry name" value="Zn(2)-C6 fungal-type DNA-binding domain"/>
    <property type="match status" value="1"/>
</dbReference>
<dbReference type="AlphaFoldDB" id="A0A2P6NNL0"/>
<evidence type="ECO:0000256" key="1">
    <source>
        <dbReference type="ARBA" id="ARBA00022723"/>
    </source>
</evidence>
<keyword evidence="6" id="KW-1185">Reference proteome</keyword>
<dbReference type="GO" id="GO:0000981">
    <property type="term" value="F:DNA-binding transcription factor activity, RNA polymerase II-specific"/>
    <property type="evidence" value="ECO:0007669"/>
    <property type="project" value="InterPro"/>
</dbReference>
<sequence length="458" mass="52207">MYEPFDGLNQTCASESRGGRCNGLILNSNRDNPPVDESASLAQQKCCASILFLQMIRFFRLVVKCDPNAWTPPFKPVGSYQSPQNSGYGSNKMQKVLVRACQSCHKSHLSCEVERPCNRCQLKGIECVDRPITKRKRKSVHVYPEPSFQLFDDYEEPNSDPNNGLYSYLFPQLDQLDYINNALQGTPLSDDIYSEPITQLETPSTNPFTPSSLAFAALLEEPPQMNPITQYNMQQQQPPPNDNEGSSRGPPLRLSDNHGVPPSFRMFDVQNTMGMIEHMDIRGNVQAMMDAIGKYLEKVKKLEQWITPQQKQELITEYNRQMNDLKNGADQSEFPVIIFGSKGRIFHVNIPFREETGWNQPTPTRPEDHAFFQVLAPETMYQVHLRMPEIILGSGKRHVLNGAFKRYGTNMYIHGQIAISIKRDIFSLPQLYMLHFVPSEQPYEEVAGSSPYENQRTV</sequence>
<dbReference type="SUPFAM" id="SSF57701">
    <property type="entry name" value="Zn2/Cys6 DNA-binding domain"/>
    <property type="match status" value="1"/>
</dbReference>
<dbReference type="PROSITE" id="PS00463">
    <property type="entry name" value="ZN2_CY6_FUNGAL_1"/>
    <property type="match status" value="1"/>
</dbReference>
<comment type="caution">
    <text evidence="5">The sequence shown here is derived from an EMBL/GenBank/DDBJ whole genome shotgun (WGS) entry which is preliminary data.</text>
</comment>
<dbReference type="Pfam" id="PF00172">
    <property type="entry name" value="Zn_clus"/>
    <property type="match status" value="1"/>
</dbReference>
<keyword evidence="1" id="KW-0479">Metal-binding</keyword>
<evidence type="ECO:0000256" key="3">
    <source>
        <dbReference type="SAM" id="MobiDB-lite"/>
    </source>
</evidence>
<dbReference type="InterPro" id="IPR001138">
    <property type="entry name" value="Zn2Cys6_DnaBD"/>
</dbReference>
<dbReference type="SMART" id="SM00066">
    <property type="entry name" value="GAL4"/>
    <property type="match status" value="1"/>
</dbReference>
<evidence type="ECO:0000259" key="4">
    <source>
        <dbReference type="PROSITE" id="PS50048"/>
    </source>
</evidence>
<organism evidence="5 6">
    <name type="scientific">Planoprotostelium fungivorum</name>
    <dbReference type="NCBI Taxonomy" id="1890364"/>
    <lineage>
        <taxon>Eukaryota</taxon>
        <taxon>Amoebozoa</taxon>
        <taxon>Evosea</taxon>
        <taxon>Variosea</taxon>
        <taxon>Cavosteliida</taxon>
        <taxon>Cavosteliaceae</taxon>
        <taxon>Planoprotostelium</taxon>
    </lineage>
</organism>
<name>A0A2P6NNL0_9EUKA</name>
<dbReference type="OrthoDB" id="1555531at2759"/>
<dbReference type="InterPro" id="IPR036864">
    <property type="entry name" value="Zn2-C6_fun-type_DNA-bd_sf"/>
</dbReference>
<gene>
    <name evidence="5" type="ORF">PROFUN_06775</name>
</gene>
<evidence type="ECO:0000313" key="6">
    <source>
        <dbReference type="Proteomes" id="UP000241769"/>
    </source>
</evidence>
<dbReference type="PANTHER" id="PTHR47659">
    <property type="entry name" value="ZN(II)2CYS6 TRANSCRIPTION FACTOR (EUROFUNG)-RELATED"/>
    <property type="match status" value="1"/>
</dbReference>
<dbReference type="EMBL" id="MDYQ01000043">
    <property type="protein sequence ID" value="PRP85543.1"/>
    <property type="molecule type" value="Genomic_DNA"/>
</dbReference>
<dbReference type="InParanoid" id="A0A2P6NNL0"/>
<feature type="region of interest" description="Disordered" evidence="3">
    <location>
        <begin position="230"/>
        <end position="261"/>
    </location>
</feature>
<evidence type="ECO:0000256" key="2">
    <source>
        <dbReference type="ARBA" id="ARBA00023242"/>
    </source>
</evidence>
<feature type="domain" description="Zn(2)-C6 fungal-type" evidence="4">
    <location>
        <begin position="100"/>
        <end position="129"/>
    </location>
</feature>
<accession>A0A2P6NNL0</accession>
<keyword evidence="2" id="KW-0539">Nucleus</keyword>
<dbReference type="GO" id="GO:0008270">
    <property type="term" value="F:zinc ion binding"/>
    <property type="evidence" value="ECO:0007669"/>
    <property type="project" value="InterPro"/>
</dbReference>
<evidence type="ECO:0000313" key="5">
    <source>
        <dbReference type="EMBL" id="PRP85543.1"/>
    </source>
</evidence>
<protein>
    <recommendedName>
        <fullName evidence="4">Zn(2)-C6 fungal-type domain-containing protein</fullName>
    </recommendedName>
</protein>
<proteinExistence type="predicted"/>